<dbReference type="InterPro" id="IPR052061">
    <property type="entry name" value="PTE-AB_protein"/>
</dbReference>
<keyword evidence="3" id="KW-1185">Reference proteome</keyword>
<sequence length="201" mass="22059">MVDAVIARFSSTPWCNAYITSPNWALANTASRVPKPTSEDSFFAETLGTSRTIRAVLTLRPTKELEDGNALGDMTYGEVVTMMELGDGLNGHPRIAHGGFIATMLDEVMGVLLTLNIEARVKRKRDMGVLGSDEAMNGFTAYLNTSYKKPLPTPGIVLCTAKFERREKNKIYVQGTIEDGQGTVFTIGEGMFVEVNMKNRL</sequence>
<dbReference type="EMBL" id="MU006778">
    <property type="protein sequence ID" value="KAF2645054.1"/>
    <property type="molecule type" value="Genomic_DNA"/>
</dbReference>
<accession>A0A6A6SFQ5</accession>
<name>A0A6A6SFQ5_9PLEO</name>
<dbReference type="PANTHER" id="PTHR47260">
    <property type="entry name" value="UPF0644 PROTEIN PB2B4.06"/>
    <property type="match status" value="1"/>
</dbReference>
<reference evidence="2" key="1">
    <citation type="journal article" date="2020" name="Stud. Mycol.">
        <title>101 Dothideomycetes genomes: a test case for predicting lifestyles and emergence of pathogens.</title>
        <authorList>
            <person name="Haridas S."/>
            <person name="Albert R."/>
            <person name="Binder M."/>
            <person name="Bloem J."/>
            <person name="Labutti K."/>
            <person name="Salamov A."/>
            <person name="Andreopoulos B."/>
            <person name="Baker S."/>
            <person name="Barry K."/>
            <person name="Bills G."/>
            <person name="Bluhm B."/>
            <person name="Cannon C."/>
            <person name="Castanera R."/>
            <person name="Culley D."/>
            <person name="Daum C."/>
            <person name="Ezra D."/>
            <person name="Gonzalez J."/>
            <person name="Henrissat B."/>
            <person name="Kuo A."/>
            <person name="Liang C."/>
            <person name="Lipzen A."/>
            <person name="Lutzoni F."/>
            <person name="Magnuson J."/>
            <person name="Mondo S."/>
            <person name="Nolan M."/>
            <person name="Ohm R."/>
            <person name="Pangilinan J."/>
            <person name="Park H.-J."/>
            <person name="Ramirez L."/>
            <person name="Alfaro M."/>
            <person name="Sun H."/>
            <person name="Tritt A."/>
            <person name="Yoshinaga Y."/>
            <person name="Zwiers L.-H."/>
            <person name="Turgeon B."/>
            <person name="Goodwin S."/>
            <person name="Spatafora J."/>
            <person name="Crous P."/>
            <person name="Grigoriev I."/>
        </authorList>
    </citation>
    <scope>NUCLEOTIDE SEQUENCE</scope>
    <source>
        <strain evidence="2">CBS 473.64</strain>
    </source>
</reference>
<feature type="domain" description="Thioesterase" evidence="1">
    <location>
        <begin position="95"/>
        <end position="184"/>
    </location>
</feature>
<dbReference type="CDD" id="cd03443">
    <property type="entry name" value="PaaI_thioesterase"/>
    <property type="match status" value="1"/>
</dbReference>
<protein>
    <recommendedName>
        <fullName evidence="1">Thioesterase domain-containing protein</fullName>
    </recommendedName>
</protein>
<dbReference type="SUPFAM" id="SSF54637">
    <property type="entry name" value="Thioesterase/thiol ester dehydrase-isomerase"/>
    <property type="match status" value="1"/>
</dbReference>
<gene>
    <name evidence="2" type="ORF">P280DRAFT_487523</name>
</gene>
<evidence type="ECO:0000259" key="1">
    <source>
        <dbReference type="Pfam" id="PF03061"/>
    </source>
</evidence>
<organism evidence="2 3">
    <name type="scientific">Massarina eburnea CBS 473.64</name>
    <dbReference type="NCBI Taxonomy" id="1395130"/>
    <lineage>
        <taxon>Eukaryota</taxon>
        <taxon>Fungi</taxon>
        <taxon>Dikarya</taxon>
        <taxon>Ascomycota</taxon>
        <taxon>Pezizomycotina</taxon>
        <taxon>Dothideomycetes</taxon>
        <taxon>Pleosporomycetidae</taxon>
        <taxon>Pleosporales</taxon>
        <taxon>Massarineae</taxon>
        <taxon>Massarinaceae</taxon>
        <taxon>Massarina</taxon>
    </lineage>
</organism>
<evidence type="ECO:0000313" key="2">
    <source>
        <dbReference type="EMBL" id="KAF2645054.1"/>
    </source>
</evidence>
<dbReference type="PANTHER" id="PTHR47260:SF3">
    <property type="entry name" value="THIOESTERASE FAMILY PROTEIN (AFU_ORTHOLOGUE AFUA_7G03960)"/>
    <property type="match status" value="1"/>
</dbReference>
<dbReference type="Proteomes" id="UP000799753">
    <property type="component" value="Unassembled WGS sequence"/>
</dbReference>
<dbReference type="InterPro" id="IPR029069">
    <property type="entry name" value="HotDog_dom_sf"/>
</dbReference>
<proteinExistence type="predicted"/>
<dbReference type="Pfam" id="PF03061">
    <property type="entry name" value="4HBT"/>
    <property type="match status" value="1"/>
</dbReference>
<dbReference type="Gene3D" id="3.10.129.10">
    <property type="entry name" value="Hotdog Thioesterase"/>
    <property type="match status" value="1"/>
</dbReference>
<dbReference type="InterPro" id="IPR006683">
    <property type="entry name" value="Thioestr_dom"/>
</dbReference>
<dbReference type="AlphaFoldDB" id="A0A6A6SFQ5"/>
<dbReference type="OrthoDB" id="506431at2759"/>
<evidence type="ECO:0000313" key="3">
    <source>
        <dbReference type="Proteomes" id="UP000799753"/>
    </source>
</evidence>